<feature type="transmembrane region" description="Helical" evidence="2">
    <location>
        <begin position="20"/>
        <end position="45"/>
    </location>
</feature>
<keyword evidence="2" id="KW-0812">Transmembrane</keyword>
<keyword evidence="2" id="KW-0472">Membrane</keyword>
<feature type="transmembrane region" description="Helical" evidence="2">
    <location>
        <begin position="315"/>
        <end position="335"/>
    </location>
</feature>
<dbReference type="AlphaFoldDB" id="A0A9X0A558"/>
<sequence>MAKVPRGCTSWTAEKIYHFALYTFALILYDLFLIVCQYCCPSYLLHSFVRGRIRLSELVSQNDCTCSRSEISLSPVDGILADSEFGKSESEGGSFNGKSTLARRSNSKKPVECTTVDIPKNHSDDGQDVLGNMLNIVAPVANKRQKMAIEWKRETSLFSQGLALGPFWSTGESENLSREATDLSEAENSENFTLTGQHIKTPQEHDDTAFNCNQQPTDAGTTQDKSSDSNQKGGQNGHCCVDDKEERREQQPEEQCQKMRIARTMKTPHCMSTWQQMTLQMLQPALRINLIQTRKEARCSQMEGNQLRRRDPVQALAAVVLAAVVLAVGVMTVRMIGRRRLLLVVAKVMVSVFLMWMIKNMNNSQTT</sequence>
<evidence type="ECO:0000313" key="4">
    <source>
        <dbReference type="Proteomes" id="UP001163046"/>
    </source>
</evidence>
<feature type="region of interest" description="Disordered" evidence="1">
    <location>
        <begin position="169"/>
        <end position="188"/>
    </location>
</feature>
<protein>
    <submittedName>
        <fullName evidence="3">Uncharacterized protein</fullName>
    </submittedName>
</protein>
<feature type="transmembrane region" description="Helical" evidence="2">
    <location>
        <begin position="341"/>
        <end position="358"/>
    </location>
</feature>
<organism evidence="3 4">
    <name type="scientific">Desmophyllum pertusum</name>
    <dbReference type="NCBI Taxonomy" id="174260"/>
    <lineage>
        <taxon>Eukaryota</taxon>
        <taxon>Metazoa</taxon>
        <taxon>Cnidaria</taxon>
        <taxon>Anthozoa</taxon>
        <taxon>Hexacorallia</taxon>
        <taxon>Scleractinia</taxon>
        <taxon>Caryophylliina</taxon>
        <taxon>Caryophylliidae</taxon>
        <taxon>Desmophyllum</taxon>
    </lineage>
</organism>
<feature type="compositionally biased region" description="Basic and acidic residues" evidence="1">
    <location>
        <begin position="240"/>
        <end position="256"/>
    </location>
</feature>
<keyword evidence="4" id="KW-1185">Reference proteome</keyword>
<feature type="region of interest" description="Disordered" evidence="1">
    <location>
        <begin position="84"/>
        <end position="108"/>
    </location>
</feature>
<evidence type="ECO:0000256" key="1">
    <source>
        <dbReference type="SAM" id="MobiDB-lite"/>
    </source>
</evidence>
<gene>
    <name evidence="3" type="ORF">OS493_016082</name>
</gene>
<evidence type="ECO:0000313" key="3">
    <source>
        <dbReference type="EMBL" id="KAJ7391794.1"/>
    </source>
</evidence>
<reference evidence="3" key="1">
    <citation type="submission" date="2023-01" db="EMBL/GenBank/DDBJ databases">
        <title>Genome assembly of the deep-sea coral Lophelia pertusa.</title>
        <authorList>
            <person name="Herrera S."/>
            <person name="Cordes E."/>
        </authorList>
    </citation>
    <scope>NUCLEOTIDE SEQUENCE</scope>
    <source>
        <strain evidence="3">USNM1676648</strain>
        <tissue evidence="3">Polyp</tissue>
    </source>
</reference>
<feature type="compositionally biased region" description="Polar residues" evidence="1">
    <location>
        <begin position="210"/>
        <end position="233"/>
    </location>
</feature>
<dbReference type="EMBL" id="MU825404">
    <property type="protein sequence ID" value="KAJ7391794.1"/>
    <property type="molecule type" value="Genomic_DNA"/>
</dbReference>
<evidence type="ECO:0000256" key="2">
    <source>
        <dbReference type="SAM" id="Phobius"/>
    </source>
</evidence>
<feature type="region of interest" description="Disordered" evidence="1">
    <location>
        <begin position="203"/>
        <end position="256"/>
    </location>
</feature>
<name>A0A9X0A558_9CNID</name>
<keyword evidence="2" id="KW-1133">Transmembrane helix</keyword>
<comment type="caution">
    <text evidence="3">The sequence shown here is derived from an EMBL/GenBank/DDBJ whole genome shotgun (WGS) entry which is preliminary data.</text>
</comment>
<proteinExistence type="predicted"/>
<dbReference type="Proteomes" id="UP001163046">
    <property type="component" value="Unassembled WGS sequence"/>
</dbReference>
<accession>A0A9X0A558</accession>